<dbReference type="InterPro" id="IPR009057">
    <property type="entry name" value="Homeodomain-like_sf"/>
</dbReference>
<keyword evidence="3" id="KW-0804">Transcription</keyword>
<evidence type="ECO:0000256" key="4">
    <source>
        <dbReference type="PROSITE-ProRule" id="PRU00335"/>
    </source>
</evidence>
<dbReference type="PANTHER" id="PTHR30055">
    <property type="entry name" value="HTH-TYPE TRANSCRIPTIONAL REGULATOR RUTR"/>
    <property type="match status" value="1"/>
</dbReference>
<dbReference type="Gene3D" id="1.10.10.60">
    <property type="entry name" value="Homeodomain-like"/>
    <property type="match status" value="1"/>
</dbReference>
<comment type="caution">
    <text evidence="6">The sequence shown here is derived from an EMBL/GenBank/DDBJ whole genome shotgun (WGS) entry which is preliminary data.</text>
</comment>
<proteinExistence type="predicted"/>
<dbReference type="InterPro" id="IPR050109">
    <property type="entry name" value="HTH-type_TetR-like_transc_reg"/>
</dbReference>
<dbReference type="Pfam" id="PF00440">
    <property type="entry name" value="TetR_N"/>
    <property type="match status" value="1"/>
</dbReference>
<dbReference type="InterPro" id="IPR036271">
    <property type="entry name" value="Tet_transcr_reg_TetR-rel_C_sf"/>
</dbReference>
<feature type="domain" description="HTH tetR-type" evidence="5">
    <location>
        <begin position="17"/>
        <end position="77"/>
    </location>
</feature>
<dbReference type="HOGENOM" id="CLU_069356_25_2_11"/>
<dbReference type="eggNOG" id="COG1309">
    <property type="taxonomic scope" value="Bacteria"/>
</dbReference>
<dbReference type="GO" id="GO:0003700">
    <property type="term" value="F:DNA-binding transcription factor activity"/>
    <property type="evidence" value="ECO:0007669"/>
    <property type="project" value="TreeGrafter"/>
</dbReference>
<feature type="DNA-binding region" description="H-T-H motif" evidence="4">
    <location>
        <begin position="40"/>
        <end position="59"/>
    </location>
</feature>
<evidence type="ECO:0000313" key="7">
    <source>
        <dbReference type="Proteomes" id="UP000004816"/>
    </source>
</evidence>
<dbReference type="AlphaFoldDB" id="E5XLL6"/>
<evidence type="ECO:0000256" key="3">
    <source>
        <dbReference type="ARBA" id="ARBA00023163"/>
    </source>
</evidence>
<keyword evidence="2 4" id="KW-0238">DNA-binding</keyword>
<dbReference type="RefSeq" id="WP_007467311.1">
    <property type="nucleotide sequence ID" value="NZ_KI391954.1"/>
</dbReference>
<dbReference type="Proteomes" id="UP000004816">
    <property type="component" value="Unassembled WGS sequence"/>
</dbReference>
<dbReference type="GO" id="GO:0000976">
    <property type="term" value="F:transcription cis-regulatory region binding"/>
    <property type="evidence" value="ECO:0007669"/>
    <property type="project" value="TreeGrafter"/>
</dbReference>
<dbReference type="InterPro" id="IPR011075">
    <property type="entry name" value="TetR_C"/>
</dbReference>
<gene>
    <name evidence="6" type="ORF">HMPREF9336_00385</name>
</gene>
<dbReference type="EMBL" id="ACZI02000003">
    <property type="protein sequence ID" value="EFV14789.1"/>
    <property type="molecule type" value="Genomic_DNA"/>
</dbReference>
<dbReference type="STRING" id="679197.HMPREF9336_00385"/>
<sequence>MREESSSVRRRTGGRSAVVRERVLRATLDAVAEHGVAGVVISQIARTAGVHDTTVYRRWPSREHLVVDALLAYSEQQLPVPDTGSLRGDLMAFALAMTAYLSTPLGLALVRSLIMVDDPGFDEQRAAFWRSRFDLAHVMLDRAAARGELARDMPPDLLLEMLVAPLYYRALLTREQTDERVVVPLVEAVVSIAGA</sequence>
<keyword evidence="1" id="KW-0805">Transcription regulation</keyword>
<evidence type="ECO:0000256" key="1">
    <source>
        <dbReference type="ARBA" id="ARBA00023015"/>
    </source>
</evidence>
<evidence type="ECO:0000313" key="6">
    <source>
        <dbReference type="EMBL" id="EFV14789.1"/>
    </source>
</evidence>
<reference evidence="6 7" key="1">
    <citation type="journal article" date="2011" name="Stand. Genomic Sci.">
        <title>High quality draft genome sequence of Segniliparus rugosus CDC 945(T)= (ATCC BAA-974(T)).</title>
        <authorList>
            <person name="Earl A.M."/>
            <person name="Desjardins C.A."/>
            <person name="Fitzgerald M.G."/>
            <person name="Arachchi H.M."/>
            <person name="Zeng Q."/>
            <person name="Mehta T."/>
            <person name="Griggs A."/>
            <person name="Birren B.W."/>
            <person name="Toney N.C."/>
            <person name="Carr J."/>
            <person name="Posey J."/>
            <person name="Butler W.R."/>
        </authorList>
    </citation>
    <scope>NUCLEOTIDE SEQUENCE [LARGE SCALE GENOMIC DNA]</scope>
    <source>
        <strain evidence="7">ATCC BAA-974 / DSM 45345 / CCUG 50838 / CIP 108380 / JCM 13579 / CDC 945</strain>
    </source>
</reference>
<dbReference type="SUPFAM" id="SSF46689">
    <property type="entry name" value="Homeodomain-like"/>
    <property type="match status" value="1"/>
</dbReference>
<dbReference type="Pfam" id="PF16859">
    <property type="entry name" value="TetR_C_11"/>
    <property type="match status" value="1"/>
</dbReference>
<dbReference type="PROSITE" id="PS50977">
    <property type="entry name" value="HTH_TETR_2"/>
    <property type="match status" value="1"/>
</dbReference>
<dbReference type="InterPro" id="IPR001647">
    <property type="entry name" value="HTH_TetR"/>
</dbReference>
<dbReference type="SUPFAM" id="SSF48498">
    <property type="entry name" value="Tetracyclin repressor-like, C-terminal domain"/>
    <property type="match status" value="1"/>
</dbReference>
<dbReference type="OrthoDB" id="9796019at2"/>
<dbReference type="Gene3D" id="1.10.357.10">
    <property type="entry name" value="Tetracycline Repressor, domain 2"/>
    <property type="match status" value="1"/>
</dbReference>
<organism evidence="6 7">
    <name type="scientific">Segniliparus rugosus (strain ATCC BAA-974 / DSM 45345 / CCUG 50838 / CIP 108380 / JCM 13579 / CDC 945)</name>
    <dbReference type="NCBI Taxonomy" id="679197"/>
    <lineage>
        <taxon>Bacteria</taxon>
        <taxon>Bacillati</taxon>
        <taxon>Actinomycetota</taxon>
        <taxon>Actinomycetes</taxon>
        <taxon>Mycobacteriales</taxon>
        <taxon>Segniliparaceae</taxon>
        <taxon>Segniliparus</taxon>
    </lineage>
</organism>
<evidence type="ECO:0000259" key="5">
    <source>
        <dbReference type="PROSITE" id="PS50977"/>
    </source>
</evidence>
<keyword evidence="7" id="KW-1185">Reference proteome</keyword>
<evidence type="ECO:0000256" key="2">
    <source>
        <dbReference type="ARBA" id="ARBA00023125"/>
    </source>
</evidence>
<name>E5XLL6_SEGRC</name>
<dbReference type="PANTHER" id="PTHR30055:SF148">
    <property type="entry name" value="TETR-FAMILY TRANSCRIPTIONAL REGULATOR"/>
    <property type="match status" value="1"/>
</dbReference>
<protein>
    <recommendedName>
        <fullName evidence="5">HTH tetR-type domain-containing protein</fullName>
    </recommendedName>
</protein>
<accession>E5XLL6</accession>